<feature type="signal peptide" evidence="1">
    <location>
        <begin position="1"/>
        <end position="22"/>
    </location>
</feature>
<gene>
    <name evidence="2" type="ORF">NJ75_02123</name>
</gene>
<evidence type="ECO:0000313" key="2">
    <source>
        <dbReference type="EMBL" id="KHS46532.1"/>
    </source>
</evidence>
<dbReference type="PATRIC" id="fig|48936.3.peg.2131"/>
<name>A0A0B8ZJS6_9SPHN</name>
<organism evidence="2 3">
    <name type="scientific">Novosphingobium subterraneum</name>
    <dbReference type="NCBI Taxonomy" id="48936"/>
    <lineage>
        <taxon>Bacteria</taxon>
        <taxon>Pseudomonadati</taxon>
        <taxon>Pseudomonadota</taxon>
        <taxon>Alphaproteobacteria</taxon>
        <taxon>Sphingomonadales</taxon>
        <taxon>Sphingomonadaceae</taxon>
        <taxon>Novosphingobium</taxon>
    </lineage>
</organism>
<evidence type="ECO:0000256" key="1">
    <source>
        <dbReference type="SAM" id="SignalP"/>
    </source>
</evidence>
<feature type="chain" id="PRO_5002144937" description="Lipoprotein" evidence="1">
    <location>
        <begin position="23"/>
        <end position="220"/>
    </location>
</feature>
<dbReference type="RefSeq" id="WP_039334200.1">
    <property type="nucleotide sequence ID" value="NZ_JBNNWK010000014.1"/>
</dbReference>
<dbReference type="EMBL" id="JRVC01000009">
    <property type="protein sequence ID" value="KHS46532.1"/>
    <property type="molecule type" value="Genomic_DNA"/>
</dbReference>
<sequence length="220" mass="23231">MNASARRIAILGAPLVAALALSACGGKKGELVVDDAVGVTALRDPCPRVGIPDYTGDVTVFSDPSRTDSAAIDIEATITNLRAQCTDGSKLHSVASFDVLARRSSKVGARRVELPYFSTVVRGGNIVVAKRVGKVVIDFADGQDRATGRAQAGADVDKAEASLPEDIVKRISRKRRAGDEDAAVDPLSQPDVKAALSKANFELLVGFQLTDAQLQYNVRK</sequence>
<protein>
    <recommendedName>
        <fullName evidence="4">Lipoprotein</fullName>
    </recommendedName>
</protein>
<keyword evidence="3" id="KW-1185">Reference proteome</keyword>
<dbReference type="PROSITE" id="PS51257">
    <property type="entry name" value="PROKAR_LIPOPROTEIN"/>
    <property type="match status" value="1"/>
</dbReference>
<reference evidence="2 3" key="1">
    <citation type="submission" date="2014-10" db="EMBL/GenBank/DDBJ databases">
        <title>Draft genome sequence of Novosphingobium subterraneum DSM 12447.</title>
        <authorList>
            <person name="Gan H.M."/>
            <person name="Gan H.Y."/>
            <person name="Savka M.A."/>
        </authorList>
    </citation>
    <scope>NUCLEOTIDE SEQUENCE [LARGE SCALE GENOMIC DNA]</scope>
    <source>
        <strain evidence="2 3">DSM 12447</strain>
    </source>
</reference>
<evidence type="ECO:0008006" key="4">
    <source>
        <dbReference type="Google" id="ProtNLM"/>
    </source>
</evidence>
<keyword evidence="1" id="KW-0732">Signal</keyword>
<evidence type="ECO:0000313" key="3">
    <source>
        <dbReference type="Proteomes" id="UP000031338"/>
    </source>
</evidence>
<dbReference type="Proteomes" id="UP000031338">
    <property type="component" value="Unassembled WGS sequence"/>
</dbReference>
<accession>A0A0B8ZJS6</accession>
<dbReference type="AlphaFoldDB" id="A0A0B8ZJS6"/>
<proteinExistence type="predicted"/>
<dbReference type="STRING" id="48936.NJ75_02123"/>
<comment type="caution">
    <text evidence="2">The sequence shown here is derived from an EMBL/GenBank/DDBJ whole genome shotgun (WGS) entry which is preliminary data.</text>
</comment>